<organism evidence="2 3">
    <name type="scientific">Cotesia glomerata</name>
    <name type="common">Lepidopteran parasitic wasp</name>
    <name type="synonym">Apanteles glomeratus</name>
    <dbReference type="NCBI Taxonomy" id="32391"/>
    <lineage>
        <taxon>Eukaryota</taxon>
        <taxon>Metazoa</taxon>
        <taxon>Ecdysozoa</taxon>
        <taxon>Arthropoda</taxon>
        <taxon>Hexapoda</taxon>
        <taxon>Insecta</taxon>
        <taxon>Pterygota</taxon>
        <taxon>Neoptera</taxon>
        <taxon>Endopterygota</taxon>
        <taxon>Hymenoptera</taxon>
        <taxon>Apocrita</taxon>
        <taxon>Ichneumonoidea</taxon>
        <taxon>Braconidae</taxon>
        <taxon>Microgastrinae</taxon>
        <taxon>Cotesia</taxon>
    </lineage>
</organism>
<keyword evidence="3" id="KW-1185">Reference proteome</keyword>
<proteinExistence type="predicted"/>
<gene>
    <name evidence="2" type="ORF">KQX54_016152</name>
</gene>
<evidence type="ECO:0000313" key="2">
    <source>
        <dbReference type="EMBL" id="KAH0540313.1"/>
    </source>
</evidence>
<keyword evidence="1" id="KW-0472">Membrane</keyword>
<name>A0AAV7HZV0_COTGL</name>
<protein>
    <submittedName>
        <fullName evidence="2">Uncharacterized protein</fullName>
    </submittedName>
</protein>
<sequence length="124" mass="14509">MKKTFPAQLQNDEYFYGLVLWPTLQDTFTSIIHNLNIILDISKLSNQADDPDVLGVLVFFCTDAEIIQACSKKHFRVILYIVLEILILFPVFVRVRHLEQVFIDNFRILLLTIDFQGIQFVRGY</sequence>
<dbReference type="AlphaFoldDB" id="A0AAV7HZV0"/>
<dbReference type="Proteomes" id="UP000826195">
    <property type="component" value="Unassembled WGS sequence"/>
</dbReference>
<comment type="caution">
    <text evidence="2">The sequence shown here is derived from an EMBL/GenBank/DDBJ whole genome shotgun (WGS) entry which is preliminary data.</text>
</comment>
<reference evidence="2 3" key="1">
    <citation type="journal article" date="2021" name="J. Hered.">
        <title>A chromosome-level genome assembly of the parasitoid wasp, Cotesia glomerata (Hymenoptera: Braconidae).</title>
        <authorList>
            <person name="Pinto B.J."/>
            <person name="Weis J.J."/>
            <person name="Gamble T."/>
            <person name="Ode P.J."/>
            <person name="Paul R."/>
            <person name="Zaspel J.M."/>
        </authorList>
    </citation>
    <scope>NUCLEOTIDE SEQUENCE [LARGE SCALE GENOMIC DNA]</scope>
    <source>
        <strain evidence="2">CgM1</strain>
    </source>
</reference>
<accession>A0AAV7HZV0</accession>
<keyword evidence="1" id="KW-1133">Transmembrane helix</keyword>
<evidence type="ECO:0000313" key="3">
    <source>
        <dbReference type="Proteomes" id="UP000826195"/>
    </source>
</evidence>
<keyword evidence="1" id="KW-0812">Transmembrane</keyword>
<dbReference type="EMBL" id="JAHXZJ010002609">
    <property type="protein sequence ID" value="KAH0540313.1"/>
    <property type="molecule type" value="Genomic_DNA"/>
</dbReference>
<feature type="transmembrane region" description="Helical" evidence="1">
    <location>
        <begin position="77"/>
        <end position="95"/>
    </location>
</feature>
<evidence type="ECO:0000256" key="1">
    <source>
        <dbReference type="SAM" id="Phobius"/>
    </source>
</evidence>